<organism evidence="2 3">
    <name type="scientific">Candidatus Scalindua rubra</name>
    <dbReference type="NCBI Taxonomy" id="1872076"/>
    <lineage>
        <taxon>Bacteria</taxon>
        <taxon>Pseudomonadati</taxon>
        <taxon>Planctomycetota</taxon>
        <taxon>Candidatus Brocadiia</taxon>
        <taxon>Candidatus Brocadiales</taxon>
        <taxon>Candidatus Scalinduaceae</taxon>
        <taxon>Candidatus Scalindua</taxon>
    </lineage>
</organism>
<dbReference type="AlphaFoldDB" id="A0A1E3X9I4"/>
<dbReference type="Pfam" id="PF00625">
    <property type="entry name" value="Guanylate_kin"/>
    <property type="match status" value="1"/>
</dbReference>
<reference evidence="2 3" key="1">
    <citation type="submission" date="2016-07" db="EMBL/GenBank/DDBJ databases">
        <title>Draft genome of Scalindua rubra, obtained from a brine-seawater interface in the Red Sea, sheds light on salt adaptation in anammox bacteria.</title>
        <authorList>
            <person name="Speth D.R."/>
            <person name="Lagkouvardos I."/>
            <person name="Wang Y."/>
            <person name="Qian P.-Y."/>
            <person name="Dutilh B.E."/>
            <person name="Jetten M.S."/>
        </authorList>
    </citation>
    <scope>NUCLEOTIDE SEQUENCE [LARGE SCALE GENOMIC DNA]</scope>
    <source>
        <strain evidence="2">BSI-1</strain>
    </source>
</reference>
<keyword evidence="2" id="KW-0808">Transferase</keyword>
<accession>A0A1E3X9I4</accession>
<comment type="caution">
    <text evidence="2">The sequence shown here is derived from an EMBL/GenBank/DDBJ whole genome shotgun (WGS) entry which is preliminary data.</text>
</comment>
<feature type="domain" description="Guanylate kinase-like" evidence="1">
    <location>
        <begin position="110"/>
        <end position="230"/>
    </location>
</feature>
<dbReference type="EMBL" id="MAYW01000069">
    <property type="protein sequence ID" value="ODS32280.1"/>
    <property type="molecule type" value="Genomic_DNA"/>
</dbReference>
<proteinExistence type="predicted"/>
<gene>
    <name evidence="2" type="primary">gmk_2</name>
    <name evidence="2" type="ORF">SCARUB_02582</name>
</gene>
<dbReference type="GO" id="GO:0004385">
    <property type="term" value="F:GMP kinase activity"/>
    <property type="evidence" value="ECO:0007669"/>
    <property type="project" value="UniProtKB-EC"/>
</dbReference>
<dbReference type="InterPro" id="IPR008144">
    <property type="entry name" value="Guanylate_kin-like_dom"/>
</dbReference>
<dbReference type="Proteomes" id="UP000094056">
    <property type="component" value="Unassembled WGS sequence"/>
</dbReference>
<protein>
    <submittedName>
        <fullName evidence="2">Guanylate kinase</fullName>
        <ecNumber evidence="2">2.7.4.8</ecNumber>
    </submittedName>
</protein>
<evidence type="ECO:0000259" key="1">
    <source>
        <dbReference type="PROSITE" id="PS50052"/>
    </source>
</evidence>
<dbReference type="InterPro" id="IPR008145">
    <property type="entry name" value="GK/Ca_channel_bsu"/>
</dbReference>
<dbReference type="EC" id="2.7.4.8" evidence="2"/>
<keyword evidence="2" id="KW-0418">Kinase</keyword>
<dbReference type="Gene3D" id="3.40.50.300">
    <property type="entry name" value="P-loop containing nucleotide triphosphate hydrolases"/>
    <property type="match status" value="2"/>
</dbReference>
<evidence type="ECO:0000313" key="3">
    <source>
        <dbReference type="Proteomes" id="UP000094056"/>
    </source>
</evidence>
<dbReference type="SUPFAM" id="SSF52540">
    <property type="entry name" value="P-loop containing nucleoside triphosphate hydrolases"/>
    <property type="match status" value="1"/>
</dbReference>
<sequence>MELKIVTVGMVPFSEDHLKYISENIGIEPKELIKLDSQTRLTIRGKDKESKIKTRAENAFEEFKGALQAEHIIVNPHGEDDKESWEKRTWGVQLVIKQFQAIIEKFKGRKILLVLCGPSCVGKGPLEEVFFTEIFEQQKLNVGKAVIYVDIKQRPPRKGESEGNPYHFRRLDEIKEMISKEPKRYIQYDVRGVTQVLDLNEIGKLLHEKDIVFVEIFYTAIPSLRKWASQ</sequence>
<dbReference type="InterPro" id="IPR027417">
    <property type="entry name" value="P-loop_NTPase"/>
</dbReference>
<name>A0A1E3X9I4_9BACT</name>
<dbReference type="PROSITE" id="PS50052">
    <property type="entry name" value="GUANYLATE_KINASE_2"/>
    <property type="match status" value="1"/>
</dbReference>
<evidence type="ECO:0000313" key="2">
    <source>
        <dbReference type="EMBL" id="ODS32280.1"/>
    </source>
</evidence>